<keyword evidence="3" id="KW-1185">Reference proteome</keyword>
<proteinExistence type="predicted"/>
<dbReference type="Proteomes" id="UP000076830">
    <property type="component" value="Chromosome"/>
</dbReference>
<gene>
    <name evidence="2" type="ORF">I596_3800</name>
</gene>
<name>A0A167HBR3_9GAMM</name>
<protein>
    <submittedName>
        <fullName evidence="2">Uncharacterized protein</fullName>
    </submittedName>
</protein>
<reference evidence="2 3" key="1">
    <citation type="submission" date="2016-04" db="EMBL/GenBank/DDBJ databases">
        <title>Complete genome sequence of Dokdonella koreensis DS-123T.</title>
        <authorList>
            <person name="Kim J.F."/>
            <person name="Lee H."/>
            <person name="Kwak M.-J."/>
        </authorList>
    </citation>
    <scope>NUCLEOTIDE SEQUENCE [LARGE SCALE GENOMIC DNA]</scope>
    <source>
        <strain evidence="2 3">DS-123</strain>
    </source>
</reference>
<dbReference type="STRING" id="1300342.I596_3800"/>
<sequence>MDAPVHVGRVASAPGREKRGRAFRASRHRHIRSARPGVP</sequence>
<dbReference type="AlphaFoldDB" id="A0A167HBR3"/>
<evidence type="ECO:0000313" key="2">
    <source>
        <dbReference type="EMBL" id="ANB19783.1"/>
    </source>
</evidence>
<feature type="region of interest" description="Disordered" evidence="1">
    <location>
        <begin position="1"/>
        <end position="39"/>
    </location>
</feature>
<evidence type="ECO:0000256" key="1">
    <source>
        <dbReference type="SAM" id="MobiDB-lite"/>
    </source>
</evidence>
<evidence type="ECO:0000313" key="3">
    <source>
        <dbReference type="Proteomes" id="UP000076830"/>
    </source>
</evidence>
<feature type="compositionally biased region" description="Basic residues" evidence="1">
    <location>
        <begin position="18"/>
        <end position="33"/>
    </location>
</feature>
<dbReference type="KEGG" id="dko:I596_3800"/>
<dbReference type="EMBL" id="CP015249">
    <property type="protein sequence ID" value="ANB19783.1"/>
    <property type="molecule type" value="Genomic_DNA"/>
</dbReference>
<organism evidence="2 3">
    <name type="scientific">Dokdonella koreensis DS-123</name>
    <dbReference type="NCBI Taxonomy" id="1300342"/>
    <lineage>
        <taxon>Bacteria</taxon>
        <taxon>Pseudomonadati</taxon>
        <taxon>Pseudomonadota</taxon>
        <taxon>Gammaproteobacteria</taxon>
        <taxon>Lysobacterales</taxon>
        <taxon>Rhodanobacteraceae</taxon>
        <taxon>Dokdonella</taxon>
    </lineage>
</organism>
<accession>A0A167HBR3</accession>